<dbReference type="InterPro" id="IPR037171">
    <property type="entry name" value="NagB/RpiA_transferase-like"/>
</dbReference>
<dbReference type="InterPro" id="IPR018321">
    <property type="entry name" value="Glucosamine6P_isomerase_CS"/>
</dbReference>
<comment type="caution">
    <text evidence="4">Lacks conserved residue(s) required for the propagation of feature annotation.</text>
</comment>
<dbReference type="GO" id="GO:0006046">
    <property type="term" value="P:N-acetylglucosamine catabolic process"/>
    <property type="evidence" value="ECO:0007669"/>
    <property type="project" value="UniProtKB-UniRule"/>
</dbReference>
<comment type="pathway">
    <text evidence="4">Amino-sugar metabolism; N-acetylneuraminate degradation; D-fructose 6-phosphate from N-acetylneuraminate: step 5/5.</text>
</comment>
<dbReference type="GO" id="GO:0006043">
    <property type="term" value="P:glucosamine catabolic process"/>
    <property type="evidence" value="ECO:0007669"/>
    <property type="project" value="TreeGrafter"/>
</dbReference>
<evidence type="ECO:0000256" key="4">
    <source>
        <dbReference type="HAMAP-Rule" id="MF_01241"/>
    </source>
</evidence>
<dbReference type="PROSITE" id="PS01161">
    <property type="entry name" value="GLC_GALNAC_ISOMERASE"/>
    <property type="match status" value="1"/>
</dbReference>
<feature type="active site" description="For ring-opening step" evidence="4">
    <location>
        <position position="144"/>
    </location>
</feature>
<dbReference type="InterPro" id="IPR006148">
    <property type="entry name" value="Glc/Gal-6P_isomerase"/>
</dbReference>
<comment type="function">
    <text evidence="4">Catalyzes the reversible isomerization-deamination of glucosamine 6-phosphate (GlcN6P) to form fructose 6-phosphate (Fru6P) and ammonium ion.</text>
</comment>
<dbReference type="GO" id="GO:0042802">
    <property type="term" value="F:identical protein binding"/>
    <property type="evidence" value="ECO:0007669"/>
    <property type="project" value="TreeGrafter"/>
</dbReference>
<protein>
    <recommendedName>
        <fullName evidence="4">Glucosamine-6-phosphate deaminase</fullName>
        <ecNumber evidence="4">3.5.99.6</ecNumber>
    </recommendedName>
    <alternativeName>
        <fullName evidence="4">GlcN6P deaminase</fullName>
        <shortName evidence="4">GNPDA</shortName>
    </alternativeName>
    <alternativeName>
        <fullName evidence="4">Glucosamine-6-phosphate isomerase</fullName>
    </alternativeName>
</protein>
<feature type="domain" description="Glucosamine/galactosamine-6-phosphate isomerase" evidence="5">
    <location>
        <begin position="12"/>
        <end position="225"/>
    </location>
</feature>
<evidence type="ECO:0000259" key="5">
    <source>
        <dbReference type="Pfam" id="PF01182"/>
    </source>
</evidence>
<dbReference type="Pfam" id="PF01182">
    <property type="entry name" value="Glucosamine_iso"/>
    <property type="match status" value="1"/>
</dbReference>
<dbReference type="FunFam" id="3.40.50.1360:FF:000003">
    <property type="entry name" value="Glucosamine-6-phosphate deaminase"/>
    <property type="match status" value="1"/>
</dbReference>
<reference evidence="6 7" key="1">
    <citation type="submission" date="2019-03" db="EMBL/GenBank/DDBJ databases">
        <title>Genomic Encyclopedia of Type Strains, Phase IV (KMG-IV): sequencing the most valuable type-strain genomes for metagenomic binning, comparative biology and taxonomic classification.</title>
        <authorList>
            <person name="Goeker M."/>
        </authorList>
    </citation>
    <scope>NUCLEOTIDE SEQUENCE [LARGE SCALE GENOMIC DNA]</scope>
    <source>
        <strain evidence="6 7">DSM 13054</strain>
    </source>
</reference>
<proteinExistence type="inferred from homology"/>
<sequence length="254" mass="28817">MMKVMIVRDYDEMSRRAAEIVKEQILKKPDTVLGLATGSTPLGMYKYLIEMHKNGEIDFSNVITFNLDEYIGLSPDHPQSYHYYMYENLFNHINIKKENIHIPNGVAEDLEEECKRYEREIRRIGRIDLQILGIGVNGHIGFNEPDESIETKTHIVTLTEETINANKRFFKSIEEVPRRAITMGLSSIMKARKIMLLASGSNKAKAIKETLKGRLTTKVPSTVLALHPDVTIIIDKGAASLLTDEELANVELTD</sequence>
<feature type="active site" description="Proton acceptor; for enolization step" evidence="4">
    <location>
        <position position="68"/>
    </location>
</feature>
<evidence type="ECO:0000256" key="1">
    <source>
        <dbReference type="ARBA" id="ARBA00000644"/>
    </source>
</evidence>
<dbReference type="PANTHER" id="PTHR11280:SF5">
    <property type="entry name" value="GLUCOSAMINE-6-PHOSPHATE ISOMERASE"/>
    <property type="match status" value="1"/>
</dbReference>
<dbReference type="NCBIfam" id="TIGR00502">
    <property type="entry name" value="nagB"/>
    <property type="match status" value="1"/>
</dbReference>
<dbReference type="GO" id="GO:0019262">
    <property type="term" value="P:N-acetylneuraminate catabolic process"/>
    <property type="evidence" value="ECO:0007669"/>
    <property type="project" value="UniProtKB-UniRule"/>
</dbReference>
<dbReference type="InterPro" id="IPR004547">
    <property type="entry name" value="Glucosamine6P_isomerase"/>
</dbReference>
<dbReference type="AlphaFoldDB" id="A0A4R2JU20"/>
<comment type="similarity">
    <text evidence="4">Belongs to the glucosamine/galactosamine-6-phosphate isomerase family. NagB subfamily.</text>
</comment>
<comment type="catalytic activity">
    <reaction evidence="1 4">
        <text>alpha-D-glucosamine 6-phosphate + H2O = beta-D-fructose 6-phosphate + NH4(+)</text>
        <dbReference type="Rhea" id="RHEA:12172"/>
        <dbReference type="ChEBI" id="CHEBI:15377"/>
        <dbReference type="ChEBI" id="CHEBI:28938"/>
        <dbReference type="ChEBI" id="CHEBI:57634"/>
        <dbReference type="ChEBI" id="CHEBI:75989"/>
        <dbReference type="EC" id="3.5.99.6"/>
    </reaction>
</comment>
<feature type="active site" description="For ring-opening step" evidence="4">
    <location>
        <position position="137"/>
    </location>
</feature>
<dbReference type="GO" id="GO:0004342">
    <property type="term" value="F:glucosamine-6-phosphate deaminase activity"/>
    <property type="evidence" value="ECO:0007669"/>
    <property type="project" value="UniProtKB-UniRule"/>
</dbReference>
<dbReference type="EMBL" id="SLWU01000013">
    <property type="protein sequence ID" value="TCO63853.1"/>
    <property type="molecule type" value="Genomic_DNA"/>
</dbReference>
<evidence type="ECO:0000313" key="7">
    <source>
        <dbReference type="Proteomes" id="UP000294886"/>
    </source>
</evidence>
<feature type="active site" description="Proton acceptor; for ring-opening step" evidence="4">
    <location>
        <position position="139"/>
    </location>
</feature>
<dbReference type="NCBIfam" id="NF001684">
    <property type="entry name" value="PRK00443.1-4"/>
    <property type="match status" value="1"/>
</dbReference>
<comment type="caution">
    <text evidence="6">The sequence shown here is derived from an EMBL/GenBank/DDBJ whole genome shotgun (WGS) entry which is preliminary data.</text>
</comment>
<accession>A0A4R2JU20</accession>
<dbReference type="GO" id="GO:0005737">
    <property type="term" value="C:cytoplasm"/>
    <property type="evidence" value="ECO:0007669"/>
    <property type="project" value="TreeGrafter"/>
</dbReference>
<dbReference type="GO" id="GO:0005975">
    <property type="term" value="P:carbohydrate metabolic process"/>
    <property type="evidence" value="ECO:0007669"/>
    <property type="project" value="InterPro"/>
</dbReference>
<dbReference type="HAMAP" id="MF_01241">
    <property type="entry name" value="GlcN6P_deamin"/>
    <property type="match status" value="1"/>
</dbReference>
<gene>
    <name evidence="4" type="primary">nagB</name>
    <name evidence="6" type="ORF">EV203_1139</name>
</gene>
<evidence type="ECO:0000256" key="2">
    <source>
        <dbReference type="ARBA" id="ARBA00022801"/>
    </source>
</evidence>
<evidence type="ECO:0000256" key="3">
    <source>
        <dbReference type="ARBA" id="ARBA00023277"/>
    </source>
</evidence>
<evidence type="ECO:0000313" key="6">
    <source>
        <dbReference type="EMBL" id="TCO63853.1"/>
    </source>
</evidence>
<dbReference type="PANTHER" id="PTHR11280">
    <property type="entry name" value="GLUCOSAMINE-6-PHOSPHATE ISOMERASE"/>
    <property type="match status" value="1"/>
</dbReference>
<dbReference type="Gene3D" id="3.40.50.1360">
    <property type="match status" value="1"/>
</dbReference>
<dbReference type="Proteomes" id="UP000294886">
    <property type="component" value="Unassembled WGS sequence"/>
</dbReference>
<keyword evidence="2 4" id="KW-0378">Hydrolase</keyword>
<organism evidence="6 7">
    <name type="scientific">Caldanaerobacter subterraneus</name>
    <dbReference type="NCBI Taxonomy" id="911092"/>
    <lineage>
        <taxon>Bacteria</taxon>
        <taxon>Bacillati</taxon>
        <taxon>Bacillota</taxon>
        <taxon>Clostridia</taxon>
        <taxon>Thermoanaerobacterales</taxon>
        <taxon>Thermoanaerobacteraceae</taxon>
        <taxon>Caldanaerobacter</taxon>
    </lineage>
</organism>
<name>A0A4R2JU20_9THEO</name>
<dbReference type="SUPFAM" id="SSF100950">
    <property type="entry name" value="NagB/RpiA/CoA transferase-like"/>
    <property type="match status" value="1"/>
</dbReference>
<keyword evidence="3 4" id="KW-0119">Carbohydrate metabolism</keyword>
<dbReference type="EC" id="3.5.99.6" evidence="4"/>
<dbReference type="UniPathway" id="UPA00629">
    <property type="reaction ID" value="UER00684"/>
</dbReference>
<dbReference type="CDD" id="cd01399">
    <property type="entry name" value="GlcN6P_deaminase"/>
    <property type="match status" value="1"/>
</dbReference>